<dbReference type="OrthoDB" id="1772727at2759"/>
<evidence type="ECO:0000313" key="1">
    <source>
        <dbReference type="EMBL" id="KDP36033.1"/>
    </source>
</evidence>
<accession>A0A067KLY7</accession>
<dbReference type="Proteomes" id="UP000027138">
    <property type="component" value="Unassembled WGS sequence"/>
</dbReference>
<keyword evidence="2" id="KW-1185">Reference proteome</keyword>
<organism evidence="1 2">
    <name type="scientific">Jatropha curcas</name>
    <name type="common">Barbados nut</name>
    <dbReference type="NCBI Taxonomy" id="180498"/>
    <lineage>
        <taxon>Eukaryota</taxon>
        <taxon>Viridiplantae</taxon>
        <taxon>Streptophyta</taxon>
        <taxon>Embryophyta</taxon>
        <taxon>Tracheophyta</taxon>
        <taxon>Spermatophyta</taxon>
        <taxon>Magnoliopsida</taxon>
        <taxon>eudicotyledons</taxon>
        <taxon>Gunneridae</taxon>
        <taxon>Pentapetalae</taxon>
        <taxon>rosids</taxon>
        <taxon>fabids</taxon>
        <taxon>Malpighiales</taxon>
        <taxon>Euphorbiaceae</taxon>
        <taxon>Crotonoideae</taxon>
        <taxon>Jatropheae</taxon>
        <taxon>Jatropha</taxon>
    </lineage>
</organism>
<evidence type="ECO:0000313" key="2">
    <source>
        <dbReference type="Proteomes" id="UP000027138"/>
    </source>
</evidence>
<dbReference type="AlphaFoldDB" id="A0A067KLY7"/>
<dbReference type="EMBL" id="KK914457">
    <property type="protein sequence ID" value="KDP36033.1"/>
    <property type="molecule type" value="Genomic_DNA"/>
</dbReference>
<gene>
    <name evidence="1" type="ORF">JCGZ_09999</name>
</gene>
<proteinExistence type="predicted"/>
<protein>
    <submittedName>
        <fullName evidence="1">Uncharacterized protein</fullName>
    </submittedName>
</protein>
<name>A0A067KLY7_JATCU</name>
<reference evidence="1 2" key="1">
    <citation type="journal article" date="2014" name="PLoS ONE">
        <title>Global Analysis of Gene Expression Profiles in Physic Nut (Jatropha curcas L.) Seedlings Exposed to Salt Stress.</title>
        <authorList>
            <person name="Zhang L."/>
            <person name="Zhang C."/>
            <person name="Wu P."/>
            <person name="Chen Y."/>
            <person name="Li M."/>
            <person name="Jiang H."/>
            <person name="Wu G."/>
        </authorList>
    </citation>
    <scope>NUCLEOTIDE SEQUENCE [LARGE SCALE GENOMIC DNA]</scope>
    <source>
        <strain evidence="2">cv. GZQX0401</strain>
        <tissue evidence="1">Young leaves</tissue>
    </source>
</reference>
<sequence>MAQQPRGAQVMNLGDTKVHTEGLEHLHLVSWLEHSIFLLVLGKLLLCPRGLFSSLLRAATSYDPVDSPESPDLSLKTFIANIRSRGVQKDLNIIGSIIRRHPTIDEMIAPTRMHLFAVLRDLSRADEDVATSDRVTRACLLLILGCTITHDWGDHVDIAFVQSLVDLSLLKECEWVSAFMASMYHDISDGLYRIPANPLGGYVRWHKQVDQVEKASGDPIDTFLLLGETYADWVASTLAIRVEPPQISLRALRLGQLPATRVAGLSQRRSLTSR</sequence>